<name>A0ABM1IIW9_POLDO</name>
<evidence type="ECO:0000313" key="4">
    <source>
        <dbReference type="Proteomes" id="UP000694924"/>
    </source>
</evidence>
<keyword evidence="3" id="KW-0648">Protein biosynthesis</keyword>
<comment type="similarity">
    <text evidence="1">Belongs to the IF-3 family.</text>
</comment>
<dbReference type="Gene3D" id="3.30.110.10">
    <property type="entry name" value="Translation initiation factor 3 (IF-3), C-terminal domain"/>
    <property type="match status" value="1"/>
</dbReference>
<sequence>MATTSLSMVVRIKHLLRLNCYVSSLLNNNYKELIIRGHQNILNYCMKVPNTEGNVHDFDKKKKPKTMIIPKITLLLPKDSMTVITMEEAQKLAKRRNLILMKVEDGQKRSSKDTYKLVEPTEHLKESKVKDKSDKKTNELKSVKLIQLSAKISMYDIDVKVKHVKKLLQKKHKVKLIVNNDTEAPDKIVKYVESAIKQHGTIQKSVQAMRTVFIVTPILNESDNENKYSNNTNVNAEEK</sequence>
<dbReference type="RefSeq" id="XP_015180156.1">
    <property type="nucleotide sequence ID" value="XM_015324670.1"/>
</dbReference>
<dbReference type="PANTHER" id="PTHR10938">
    <property type="entry name" value="TRANSLATION INITIATION FACTOR IF-3"/>
    <property type="match status" value="1"/>
</dbReference>
<keyword evidence="4" id="KW-1185">Reference proteome</keyword>
<dbReference type="GeneID" id="107068361"/>
<evidence type="ECO:0000313" key="5">
    <source>
        <dbReference type="RefSeq" id="XP_015180156.1"/>
    </source>
</evidence>
<keyword evidence="2" id="KW-0396">Initiation factor</keyword>
<organism evidence="4 5">
    <name type="scientific">Polistes dominula</name>
    <name type="common">European paper wasp</name>
    <name type="synonym">Vespa dominula</name>
    <dbReference type="NCBI Taxonomy" id="743375"/>
    <lineage>
        <taxon>Eukaryota</taxon>
        <taxon>Metazoa</taxon>
        <taxon>Ecdysozoa</taxon>
        <taxon>Arthropoda</taxon>
        <taxon>Hexapoda</taxon>
        <taxon>Insecta</taxon>
        <taxon>Pterygota</taxon>
        <taxon>Neoptera</taxon>
        <taxon>Endopterygota</taxon>
        <taxon>Hymenoptera</taxon>
        <taxon>Apocrita</taxon>
        <taxon>Aculeata</taxon>
        <taxon>Vespoidea</taxon>
        <taxon>Vespidae</taxon>
        <taxon>Polistinae</taxon>
        <taxon>Polistini</taxon>
        <taxon>Polistes</taxon>
    </lineage>
</organism>
<evidence type="ECO:0000256" key="3">
    <source>
        <dbReference type="ARBA" id="ARBA00022917"/>
    </source>
</evidence>
<dbReference type="SUPFAM" id="SSF55200">
    <property type="entry name" value="Translation initiation factor IF3, C-terminal domain"/>
    <property type="match status" value="1"/>
</dbReference>
<proteinExistence type="inferred from homology"/>
<evidence type="ECO:0000256" key="2">
    <source>
        <dbReference type="ARBA" id="ARBA00022540"/>
    </source>
</evidence>
<reference evidence="5" key="1">
    <citation type="submission" date="2025-08" db="UniProtKB">
        <authorList>
            <consortium name="RefSeq"/>
        </authorList>
    </citation>
    <scope>IDENTIFICATION</scope>
    <source>
        <tissue evidence="5">Whole body</tissue>
    </source>
</reference>
<dbReference type="Proteomes" id="UP000694924">
    <property type="component" value="Unplaced"/>
</dbReference>
<gene>
    <name evidence="5" type="primary">LOC107068361</name>
</gene>
<evidence type="ECO:0000256" key="1">
    <source>
        <dbReference type="ARBA" id="ARBA00005439"/>
    </source>
</evidence>
<accession>A0ABM1IIW9</accession>
<dbReference type="InterPro" id="IPR001288">
    <property type="entry name" value="Translation_initiation_fac_3"/>
</dbReference>
<protein>
    <submittedName>
        <fullName evidence="5">Uncharacterized protein LOC107068361</fullName>
    </submittedName>
</protein>
<dbReference type="PANTHER" id="PTHR10938:SF0">
    <property type="entry name" value="TRANSLATION INITIATION FACTOR IF-3, MITOCHONDRIAL"/>
    <property type="match status" value="1"/>
</dbReference>
<dbReference type="InterPro" id="IPR036788">
    <property type="entry name" value="T_IF-3_C_sf"/>
</dbReference>